<evidence type="ECO:0000313" key="2">
    <source>
        <dbReference type="Proteomes" id="UP000219612"/>
    </source>
</evidence>
<reference evidence="1 2" key="1">
    <citation type="submission" date="2017-09" db="EMBL/GenBank/DDBJ databases">
        <authorList>
            <person name="Ehlers B."/>
            <person name="Leendertz F.H."/>
        </authorList>
    </citation>
    <scope>NUCLEOTIDE SEQUENCE [LARGE SCALE GENOMIC DNA]</scope>
    <source>
        <strain evidence="1 2">CGMCC 4.6857</strain>
    </source>
</reference>
<sequence length="73" mass="8190">MTSFGVCPNCGQDDIIRIPSDRFSGQAVSGVAVSALRLVLFARLICLTCGFVREWVDDRKDLDLLRKKFGRQQ</sequence>
<accession>A0A285IYM8</accession>
<protein>
    <submittedName>
        <fullName evidence="1">Uncharacterized protein</fullName>
    </submittedName>
</protein>
<dbReference type="EMBL" id="OBDY01000013">
    <property type="protein sequence ID" value="SNY52923.1"/>
    <property type="molecule type" value="Genomic_DNA"/>
</dbReference>
<name>A0A285IYM8_9ACTN</name>
<evidence type="ECO:0000313" key="1">
    <source>
        <dbReference type="EMBL" id="SNY52923.1"/>
    </source>
</evidence>
<dbReference type="OrthoDB" id="1551269at2"/>
<keyword evidence="2" id="KW-1185">Reference proteome</keyword>
<dbReference type="Proteomes" id="UP000219612">
    <property type="component" value="Unassembled WGS sequence"/>
</dbReference>
<dbReference type="RefSeq" id="WP_097322995.1">
    <property type="nucleotide sequence ID" value="NZ_OBDY01000013.1"/>
</dbReference>
<organism evidence="1 2">
    <name type="scientific">Paractinoplanes atraurantiacus</name>
    <dbReference type="NCBI Taxonomy" id="1036182"/>
    <lineage>
        <taxon>Bacteria</taxon>
        <taxon>Bacillati</taxon>
        <taxon>Actinomycetota</taxon>
        <taxon>Actinomycetes</taxon>
        <taxon>Micromonosporales</taxon>
        <taxon>Micromonosporaceae</taxon>
        <taxon>Paractinoplanes</taxon>
    </lineage>
</organism>
<proteinExistence type="predicted"/>
<dbReference type="AlphaFoldDB" id="A0A285IYM8"/>
<gene>
    <name evidence="1" type="ORF">SAMN05421748_113134</name>
</gene>